<protein>
    <submittedName>
        <fullName evidence="2">Uncharacterized protein</fullName>
    </submittedName>
</protein>
<feature type="compositionally biased region" description="Basic and acidic residues" evidence="1">
    <location>
        <begin position="80"/>
        <end position="91"/>
    </location>
</feature>
<keyword evidence="3" id="KW-1185">Reference proteome</keyword>
<name>A0ABQ5KGJ5_9EUKA</name>
<reference evidence="2" key="1">
    <citation type="submission" date="2022-03" db="EMBL/GenBank/DDBJ databases">
        <title>Draft genome sequence of Aduncisulcus paluster, a free-living microaerophilic Fornicata.</title>
        <authorList>
            <person name="Yuyama I."/>
            <person name="Kume K."/>
            <person name="Tamura T."/>
            <person name="Inagaki Y."/>
            <person name="Hashimoto T."/>
        </authorList>
    </citation>
    <scope>NUCLEOTIDE SEQUENCE</scope>
    <source>
        <strain evidence="2">NY0171</strain>
    </source>
</reference>
<accession>A0ABQ5KGJ5</accession>
<sequence length="172" mass="19800">IKQHQSKPSLDLHEKGLNSLFSTPVVSNADFFVTDDDSSSSSFFEELKQRPEPTTRSPSHSHHSLDYDSQSPPKNPTGGKHLEYQGSKEESEFVVDTPEYHHSDGFGEESWRHQTDIFCDEPYSSSHFHQTSPEFVRPRRSSSISVQPRQVAFDDYKNIYLDEEEEDSEDFI</sequence>
<dbReference type="EMBL" id="BQXS01009711">
    <property type="protein sequence ID" value="GKT31655.1"/>
    <property type="molecule type" value="Genomic_DNA"/>
</dbReference>
<comment type="caution">
    <text evidence="2">The sequence shown here is derived from an EMBL/GenBank/DDBJ whole genome shotgun (WGS) entry which is preliminary data.</text>
</comment>
<feature type="region of interest" description="Disordered" evidence="1">
    <location>
        <begin position="36"/>
        <end position="92"/>
    </location>
</feature>
<evidence type="ECO:0000313" key="3">
    <source>
        <dbReference type="Proteomes" id="UP001057375"/>
    </source>
</evidence>
<dbReference type="Proteomes" id="UP001057375">
    <property type="component" value="Unassembled WGS sequence"/>
</dbReference>
<organism evidence="2 3">
    <name type="scientific">Aduncisulcus paluster</name>
    <dbReference type="NCBI Taxonomy" id="2918883"/>
    <lineage>
        <taxon>Eukaryota</taxon>
        <taxon>Metamonada</taxon>
        <taxon>Carpediemonas-like organisms</taxon>
        <taxon>Aduncisulcus</taxon>
    </lineage>
</organism>
<feature type="non-terminal residue" evidence="2">
    <location>
        <position position="1"/>
    </location>
</feature>
<evidence type="ECO:0000313" key="2">
    <source>
        <dbReference type="EMBL" id="GKT31655.1"/>
    </source>
</evidence>
<evidence type="ECO:0000256" key="1">
    <source>
        <dbReference type="SAM" id="MobiDB-lite"/>
    </source>
</evidence>
<gene>
    <name evidence="2" type="ORF">ADUPG1_006039</name>
</gene>
<proteinExistence type="predicted"/>